<feature type="compositionally biased region" description="Polar residues" evidence="1">
    <location>
        <begin position="255"/>
        <end position="272"/>
    </location>
</feature>
<dbReference type="EMBL" id="JBDJPC010000002">
    <property type="protein sequence ID" value="KAL1512683.1"/>
    <property type="molecule type" value="Genomic_DNA"/>
</dbReference>
<dbReference type="Pfam" id="PF16060">
    <property type="entry name" value="DUF4802"/>
    <property type="match status" value="1"/>
</dbReference>
<dbReference type="Proteomes" id="UP001566132">
    <property type="component" value="Unassembled WGS sequence"/>
</dbReference>
<organism evidence="3 4">
    <name type="scientific">Hypothenemus hampei</name>
    <name type="common">Coffee berry borer</name>
    <dbReference type="NCBI Taxonomy" id="57062"/>
    <lineage>
        <taxon>Eukaryota</taxon>
        <taxon>Metazoa</taxon>
        <taxon>Ecdysozoa</taxon>
        <taxon>Arthropoda</taxon>
        <taxon>Hexapoda</taxon>
        <taxon>Insecta</taxon>
        <taxon>Pterygota</taxon>
        <taxon>Neoptera</taxon>
        <taxon>Endopterygota</taxon>
        <taxon>Coleoptera</taxon>
        <taxon>Polyphaga</taxon>
        <taxon>Cucujiformia</taxon>
        <taxon>Curculionidae</taxon>
        <taxon>Scolytinae</taxon>
        <taxon>Hypothenemus</taxon>
    </lineage>
</organism>
<dbReference type="InterPro" id="IPR032061">
    <property type="entry name" value="DUF4802"/>
</dbReference>
<gene>
    <name evidence="3" type="ORF">ABEB36_002239</name>
</gene>
<evidence type="ECO:0000313" key="3">
    <source>
        <dbReference type="EMBL" id="KAL1512683.1"/>
    </source>
</evidence>
<dbReference type="AlphaFoldDB" id="A0ABD1F5E7"/>
<accession>A0ABD1F5E7</accession>
<reference evidence="3 4" key="1">
    <citation type="submission" date="2024-05" db="EMBL/GenBank/DDBJ databases">
        <title>Genetic variation in Jamaican populations of the coffee berry borer (Hypothenemus hampei).</title>
        <authorList>
            <person name="Errbii M."/>
            <person name="Myrie A."/>
        </authorList>
    </citation>
    <scope>NUCLEOTIDE SEQUENCE [LARGE SCALE GENOMIC DNA]</scope>
    <source>
        <strain evidence="3">JA-Hopewell-2020-01-JO</strain>
        <tissue evidence="3">Whole body</tissue>
    </source>
</reference>
<evidence type="ECO:0000259" key="2">
    <source>
        <dbReference type="Pfam" id="PF16060"/>
    </source>
</evidence>
<protein>
    <recommendedName>
        <fullName evidence="2">DUF4802 domain-containing protein</fullName>
    </recommendedName>
</protein>
<evidence type="ECO:0000256" key="1">
    <source>
        <dbReference type="SAM" id="MobiDB-lite"/>
    </source>
</evidence>
<feature type="region of interest" description="Disordered" evidence="1">
    <location>
        <begin position="255"/>
        <end position="299"/>
    </location>
</feature>
<proteinExistence type="predicted"/>
<comment type="caution">
    <text evidence="3">The sequence shown here is derived from an EMBL/GenBank/DDBJ whole genome shotgun (WGS) entry which is preliminary data.</text>
</comment>
<feature type="domain" description="DUF4802" evidence="2">
    <location>
        <begin position="303"/>
        <end position="338"/>
    </location>
</feature>
<name>A0ABD1F5E7_HYPHA</name>
<sequence length="363" mass="42053">MNQKMELTLNLVSKICWEIVAKHFVHLNTSNSVLFKLLSDTVSDFLPNVSEENLKIYWKYSPDDYLQIKDHYTFCALINLLVPSCDLYLLLKDEQQLHANADVYFKMLDLIELKRIKELTRNKYDLKSEADVIQEQIKKCQEILESSSHEEDVKLRNDKDIIQFALRNMPMRRCYTTDICSGYNLIDCFRKAMKGRIINCSPHQDIYFLETHAKNEENNLENLFVSPAGREMLKYKPNTKLKQKIHPNYEFLSTIQNPNGQSSLNNDSNNSKPMEKPIEKTCSSPLEMPSTSSSGDQHEKNSLVLYEEAAAILGLTCSQTDDCRCIECQCHYFDFEEEIDFPTSGNEYGQLLNVDHTFSCSIQ</sequence>
<feature type="compositionally biased region" description="Low complexity" evidence="1">
    <location>
        <begin position="283"/>
        <end position="294"/>
    </location>
</feature>
<evidence type="ECO:0000313" key="4">
    <source>
        <dbReference type="Proteomes" id="UP001566132"/>
    </source>
</evidence>
<keyword evidence="4" id="KW-1185">Reference proteome</keyword>